<keyword evidence="2" id="KW-1185">Reference proteome</keyword>
<proteinExistence type="predicted"/>
<sequence>MQQTQHFKHRLSQRGVTRKMVDFTLDYGRVDGDRWVLDRKNIDRMIEHLENELRVAKKIRDKGGTIVITEDNKFITTYIRESHH</sequence>
<dbReference type="RefSeq" id="WP_109235570.1">
    <property type="nucleotide sequence ID" value="NZ_BMXZ01000001.1"/>
</dbReference>
<evidence type="ECO:0008006" key="3">
    <source>
        <dbReference type="Google" id="ProtNLM"/>
    </source>
</evidence>
<protein>
    <recommendedName>
        <fullName evidence="3">DUF4258 domain-containing protein</fullName>
    </recommendedName>
</protein>
<accession>A0A2U2AMD7</accession>
<name>A0A2U2AMD7_9GAMM</name>
<evidence type="ECO:0000313" key="2">
    <source>
        <dbReference type="Proteomes" id="UP000244948"/>
    </source>
</evidence>
<organism evidence="1 2">
    <name type="scientific">Ignatzschineria indica</name>
    <dbReference type="NCBI Taxonomy" id="472583"/>
    <lineage>
        <taxon>Bacteria</taxon>
        <taxon>Pseudomonadati</taxon>
        <taxon>Pseudomonadota</taxon>
        <taxon>Gammaproteobacteria</taxon>
        <taxon>Cardiobacteriales</taxon>
        <taxon>Ignatzschineriaceae</taxon>
        <taxon>Ignatzschineria</taxon>
    </lineage>
</organism>
<evidence type="ECO:0000313" key="1">
    <source>
        <dbReference type="EMBL" id="PWD84382.1"/>
    </source>
</evidence>
<dbReference type="AlphaFoldDB" id="A0A2U2AMD7"/>
<comment type="caution">
    <text evidence="1">The sequence shown here is derived from an EMBL/GenBank/DDBJ whole genome shotgun (WGS) entry which is preliminary data.</text>
</comment>
<reference evidence="1 2" key="1">
    <citation type="journal article" date="2018" name="Genome Announc.">
        <title>Ignatzschineria cameli sp. nov., isolated from necrotic foot tissue of dromedaries (Camelus dromedarius) and associated maggots (Wohlfahrtia species) in Dubai.</title>
        <authorList>
            <person name="Tsang C.C."/>
            <person name="Tang J.Y."/>
            <person name="Fong J.Y."/>
            <person name="Kinne J."/>
            <person name="Lee H.H."/>
            <person name="Joseph M."/>
            <person name="Jose S."/>
            <person name="Schuster R.K."/>
            <person name="Tang Y."/>
            <person name="Sivakumar S."/>
            <person name="Chen J.H."/>
            <person name="Teng J.L."/>
            <person name="Lau S.K."/>
            <person name="Wernery U."/>
            <person name="Woo P.C."/>
        </authorList>
    </citation>
    <scope>NUCLEOTIDE SEQUENCE [LARGE SCALE GENOMIC DNA]</scope>
    <source>
        <strain evidence="1 2">KCTC 22643</strain>
    </source>
</reference>
<dbReference type="EMBL" id="QEWR01000002">
    <property type="protein sequence ID" value="PWD84382.1"/>
    <property type="molecule type" value="Genomic_DNA"/>
</dbReference>
<dbReference type="Proteomes" id="UP000244948">
    <property type="component" value="Unassembled WGS sequence"/>
</dbReference>
<gene>
    <name evidence="1" type="ORF">DC082_02235</name>
</gene>